<comment type="caution">
    <text evidence="1">The sequence shown here is derived from an EMBL/GenBank/DDBJ whole genome shotgun (WGS) entry which is preliminary data.</text>
</comment>
<dbReference type="RefSeq" id="WP_310277717.1">
    <property type="nucleotide sequence ID" value="NZ_JAVDXW010000001.1"/>
</dbReference>
<name>A0AAE4CS11_9ACTN</name>
<dbReference type="InterPro" id="IPR052732">
    <property type="entry name" value="Cell-binding_unc_protein"/>
</dbReference>
<dbReference type="Gene3D" id="3.40.50.300">
    <property type="entry name" value="P-loop containing nucleotide triphosphate hydrolases"/>
    <property type="match status" value="1"/>
</dbReference>
<dbReference type="InterPro" id="IPR027417">
    <property type="entry name" value="P-loop_NTPase"/>
</dbReference>
<gene>
    <name evidence="1" type="ORF">JOF55_004439</name>
</gene>
<accession>A0AAE4CS11</accession>
<sequence>MHRAAQLPVCGGRVPPGRSRERRRILTVDTATPPLSLSGPAMLALVGPPGSGKSTIAATYAAHLGEHTRVLSLDAYRARLSKWGEEADQAVTPRAIGALHADLADHLDAGRSVIVDATNARAKDRKKLLRIAREHAAATAAVLVLPPLPVCQERNAHRDATVGACGYARQVPALVVASMHAAITVNRPLGSEDWDMVTEVSPGRR</sequence>
<evidence type="ECO:0000313" key="1">
    <source>
        <dbReference type="EMBL" id="MDR7304258.1"/>
    </source>
</evidence>
<dbReference type="Proteomes" id="UP001180845">
    <property type="component" value="Unassembled WGS sequence"/>
</dbReference>
<dbReference type="AlphaFoldDB" id="A0AAE4CS11"/>
<keyword evidence="1" id="KW-0808">Transferase</keyword>
<dbReference type="EMBL" id="JAVDXW010000001">
    <property type="protein sequence ID" value="MDR7304258.1"/>
    <property type="molecule type" value="Genomic_DNA"/>
</dbReference>
<reference evidence="1" key="1">
    <citation type="submission" date="2023-07" db="EMBL/GenBank/DDBJ databases">
        <title>Sequencing the genomes of 1000 actinobacteria strains.</title>
        <authorList>
            <person name="Klenk H.-P."/>
        </authorList>
    </citation>
    <scope>NUCLEOTIDE SEQUENCE</scope>
    <source>
        <strain evidence="1">DSM 45977</strain>
    </source>
</reference>
<protein>
    <submittedName>
        <fullName evidence="1">Kinase</fullName>
    </submittedName>
</protein>
<keyword evidence="2" id="KW-1185">Reference proteome</keyword>
<evidence type="ECO:0000313" key="2">
    <source>
        <dbReference type="Proteomes" id="UP001180845"/>
    </source>
</evidence>
<dbReference type="GO" id="GO:0016301">
    <property type="term" value="F:kinase activity"/>
    <property type="evidence" value="ECO:0007669"/>
    <property type="project" value="UniProtKB-KW"/>
</dbReference>
<proteinExistence type="predicted"/>
<dbReference type="Pfam" id="PF13671">
    <property type="entry name" value="AAA_33"/>
    <property type="match status" value="1"/>
</dbReference>
<dbReference type="PANTHER" id="PTHR43883">
    <property type="entry name" value="SLR0207 PROTEIN"/>
    <property type="match status" value="1"/>
</dbReference>
<dbReference type="SUPFAM" id="SSF52540">
    <property type="entry name" value="P-loop containing nucleoside triphosphate hydrolases"/>
    <property type="match status" value="1"/>
</dbReference>
<organism evidence="1 2">
    <name type="scientific">Haloactinomyces albus</name>
    <dbReference type="NCBI Taxonomy" id="1352928"/>
    <lineage>
        <taxon>Bacteria</taxon>
        <taxon>Bacillati</taxon>
        <taxon>Actinomycetota</taxon>
        <taxon>Actinomycetes</taxon>
        <taxon>Actinopolysporales</taxon>
        <taxon>Actinopolysporaceae</taxon>
        <taxon>Haloactinomyces</taxon>
    </lineage>
</organism>
<dbReference type="PANTHER" id="PTHR43883:SF1">
    <property type="entry name" value="GLUCONOKINASE"/>
    <property type="match status" value="1"/>
</dbReference>
<keyword evidence="1" id="KW-0418">Kinase</keyword>